<dbReference type="AlphaFoldDB" id="A0A1S4DBZ4"/>
<dbReference type="STRING" id="4097.A0A1S4DBZ4"/>
<sequence length="95" mass="10822">MGMQIVKPNGQLKFLVEIFFGIRFSMTGKYEKSGSNTYNVIMDDGAFVAGVYGIPVEMESKFTIEILYTDDKIRISRGYNKILFIHVRVDGSKKK</sequence>
<organism evidence="1">
    <name type="scientific">Nicotiana tabacum</name>
    <name type="common">Common tobacco</name>
    <dbReference type="NCBI Taxonomy" id="4097"/>
    <lineage>
        <taxon>Eukaryota</taxon>
        <taxon>Viridiplantae</taxon>
        <taxon>Streptophyta</taxon>
        <taxon>Embryophyta</taxon>
        <taxon>Tracheophyta</taxon>
        <taxon>Spermatophyta</taxon>
        <taxon>Magnoliopsida</taxon>
        <taxon>eudicotyledons</taxon>
        <taxon>Gunneridae</taxon>
        <taxon>Pentapetalae</taxon>
        <taxon>asterids</taxon>
        <taxon>lamiids</taxon>
        <taxon>Solanales</taxon>
        <taxon>Solanaceae</taxon>
        <taxon>Nicotianoideae</taxon>
        <taxon>Nicotianeae</taxon>
        <taxon>Nicotiana</taxon>
    </lineage>
</organism>
<accession>A0A1S4DBZ4</accession>
<reference evidence="1" key="1">
    <citation type="submission" date="2025-08" db="UniProtKB">
        <authorList>
            <consortium name="RefSeq"/>
        </authorList>
    </citation>
    <scope>IDENTIFICATION</scope>
</reference>
<proteinExistence type="predicted"/>
<protein>
    <submittedName>
        <fullName evidence="1">Probable plastid-lipid-associated protein 12, chloroplastic</fullName>
    </submittedName>
</protein>
<dbReference type="KEGG" id="nta:107828001"/>
<gene>
    <name evidence="1" type="primary">LOC107828001</name>
</gene>
<evidence type="ECO:0000313" key="1">
    <source>
        <dbReference type="RefSeq" id="XP_016510739.1"/>
    </source>
</evidence>
<dbReference type="OrthoDB" id="1692568at2759"/>
<name>A0A1S4DBZ4_TOBAC</name>
<dbReference type="RefSeq" id="XP_016510739.1">
    <property type="nucleotide sequence ID" value="XM_016655253.1"/>
</dbReference>
<dbReference type="PaxDb" id="4097-A0A1S4DBZ4"/>